<dbReference type="InterPro" id="IPR000671">
    <property type="entry name" value="Peptidase_A31"/>
</dbReference>
<dbReference type="AlphaFoldDB" id="A0A1M6HWT0"/>
<dbReference type="PRINTS" id="PR00446">
    <property type="entry name" value="HYDRGNUPTAKE"/>
</dbReference>
<name>A0A1M6HWT0_9CLOT</name>
<dbReference type="RefSeq" id="WP_072986163.1">
    <property type="nucleotide sequence ID" value="NZ_FQZB01000007.1"/>
</dbReference>
<accession>A0A1M6HWT0</accession>
<dbReference type="EMBL" id="FQZB01000007">
    <property type="protein sequence ID" value="SHJ26696.1"/>
    <property type="molecule type" value="Genomic_DNA"/>
</dbReference>
<keyword evidence="6" id="KW-1185">Reference proteome</keyword>
<dbReference type="InterPro" id="IPR023430">
    <property type="entry name" value="Pept_HybD-like_dom_sf"/>
</dbReference>
<dbReference type="NCBIfam" id="TIGR00072">
    <property type="entry name" value="hydrog_prot"/>
    <property type="match status" value="1"/>
</dbReference>
<evidence type="ECO:0000256" key="4">
    <source>
        <dbReference type="ARBA" id="ARBA00022801"/>
    </source>
</evidence>
<evidence type="ECO:0000256" key="3">
    <source>
        <dbReference type="ARBA" id="ARBA00022750"/>
    </source>
</evidence>
<dbReference type="Proteomes" id="UP000184310">
    <property type="component" value="Unassembled WGS sequence"/>
</dbReference>
<keyword evidence="3" id="KW-0064">Aspartyl protease</keyword>
<reference evidence="5 6" key="1">
    <citation type="submission" date="2016-11" db="EMBL/GenBank/DDBJ databases">
        <authorList>
            <person name="Jaros S."/>
            <person name="Januszkiewicz K."/>
            <person name="Wedrychowicz H."/>
        </authorList>
    </citation>
    <scope>NUCLEOTIDE SEQUENCE [LARGE SCALE GENOMIC DNA]</scope>
    <source>
        <strain evidence="5 6">DSM 21758</strain>
    </source>
</reference>
<dbReference type="GO" id="GO:0004190">
    <property type="term" value="F:aspartic-type endopeptidase activity"/>
    <property type="evidence" value="ECO:0007669"/>
    <property type="project" value="UniProtKB-KW"/>
</dbReference>
<comment type="similarity">
    <text evidence="1">Belongs to the peptidase A31 family.</text>
</comment>
<dbReference type="GO" id="GO:0016485">
    <property type="term" value="P:protein processing"/>
    <property type="evidence" value="ECO:0007669"/>
    <property type="project" value="TreeGrafter"/>
</dbReference>
<dbReference type="STRING" id="1121302.SAMN02745163_01611"/>
<keyword evidence="2 5" id="KW-0645">Protease</keyword>
<dbReference type="OrthoDB" id="9794619at2"/>
<evidence type="ECO:0000313" key="6">
    <source>
        <dbReference type="Proteomes" id="UP000184310"/>
    </source>
</evidence>
<evidence type="ECO:0000256" key="2">
    <source>
        <dbReference type="ARBA" id="ARBA00022670"/>
    </source>
</evidence>
<evidence type="ECO:0000256" key="1">
    <source>
        <dbReference type="ARBA" id="ARBA00006814"/>
    </source>
</evidence>
<dbReference type="GO" id="GO:0008047">
    <property type="term" value="F:enzyme activator activity"/>
    <property type="evidence" value="ECO:0007669"/>
    <property type="project" value="InterPro"/>
</dbReference>
<dbReference type="PANTHER" id="PTHR30302:SF1">
    <property type="entry name" value="HYDROGENASE 2 MATURATION PROTEASE"/>
    <property type="match status" value="1"/>
</dbReference>
<dbReference type="Pfam" id="PF01750">
    <property type="entry name" value="HycI"/>
    <property type="match status" value="1"/>
</dbReference>
<protein>
    <submittedName>
        <fullName evidence="5">Hydrogenase maturation protease</fullName>
    </submittedName>
</protein>
<organism evidence="5 6">
    <name type="scientific">Clostridium cavendishii DSM 21758</name>
    <dbReference type="NCBI Taxonomy" id="1121302"/>
    <lineage>
        <taxon>Bacteria</taxon>
        <taxon>Bacillati</taxon>
        <taxon>Bacillota</taxon>
        <taxon>Clostridia</taxon>
        <taxon>Eubacteriales</taxon>
        <taxon>Clostridiaceae</taxon>
        <taxon>Clostridium</taxon>
    </lineage>
</organism>
<dbReference type="SUPFAM" id="SSF53163">
    <property type="entry name" value="HybD-like"/>
    <property type="match status" value="1"/>
</dbReference>
<dbReference type="Gene3D" id="3.40.50.1450">
    <property type="entry name" value="HybD-like"/>
    <property type="match status" value="1"/>
</dbReference>
<proteinExistence type="inferred from homology"/>
<gene>
    <name evidence="5" type="ORF">SAMN02745163_01611</name>
</gene>
<evidence type="ECO:0000313" key="5">
    <source>
        <dbReference type="EMBL" id="SHJ26696.1"/>
    </source>
</evidence>
<dbReference type="CDD" id="cd00518">
    <property type="entry name" value="H2MP"/>
    <property type="match status" value="1"/>
</dbReference>
<keyword evidence="4" id="KW-0378">Hydrolase</keyword>
<dbReference type="PANTHER" id="PTHR30302">
    <property type="entry name" value="HYDROGENASE 1 MATURATION PROTEASE"/>
    <property type="match status" value="1"/>
</dbReference>
<sequence length="155" mass="17297">MIKIIGIGNLLMGDDGVGVKVIQKIEDKINKLNLNIKCIQAETDVNYALDNIDNGDFLFIIDSTLLGKKAGEITQISLEEASKYKNNSLSIHDMSLLSLIENLDIEVKGVILGIEVIEVSFSLDISQEIKESFEQICEEVYEIILEYIKKGEFNA</sequence>